<dbReference type="Gene3D" id="3.30.450.20">
    <property type="entry name" value="PAS domain"/>
    <property type="match status" value="1"/>
</dbReference>
<comment type="subcellular location">
    <subcellularLocation>
        <location evidence="1">Cell inner membrane</location>
    </subcellularLocation>
</comment>
<gene>
    <name evidence="2" type="ORF">CA163_40010</name>
</gene>
<evidence type="ECO:0000256" key="1">
    <source>
        <dbReference type="ARBA" id="ARBA00004533"/>
    </source>
</evidence>
<sequence>YELAKFEQIPNLLSHDPRLLEAVEKGAPSTELNLLLAQWLKQSLADTIYVHDKTGLVIASSNYQQADTFVGS</sequence>
<dbReference type="GO" id="GO:0005886">
    <property type="term" value="C:plasma membrane"/>
    <property type="evidence" value="ECO:0007669"/>
    <property type="project" value="UniProtKB-SubCell"/>
</dbReference>
<dbReference type="Proteomes" id="UP000214596">
    <property type="component" value="Unassembled WGS sequence"/>
</dbReference>
<feature type="non-terminal residue" evidence="2">
    <location>
        <position position="1"/>
    </location>
</feature>
<proteinExistence type="predicted"/>
<dbReference type="InterPro" id="IPR029151">
    <property type="entry name" value="Sensor-like_sf"/>
</dbReference>
<evidence type="ECO:0000313" key="2">
    <source>
        <dbReference type="EMBL" id="OXD94757.1"/>
    </source>
</evidence>
<dbReference type="AlphaFoldDB" id="A0A227GLT1"/>
<comment type="caution">
    <text evidence="2">The sequence shown here is derived from an EMBL/GenBank/DDBJ whole genome shotgun (WGS) entry which is preliminary data.</text>
</comment>
<accession>A0A227GLT1</accession>
<feature type="non-terminal residue" evidence="2">
    <location>
        <position position="72"/>
    </location>
</feature>
<protein>
    <submittedName>
        <fullName evidence="2">Uncharacterized protein</fullName>
    </submittedName>
</protein>
<reference evidence="2 3" key="1">
    <citation type="journal article" date="2017" name="Appl. Environ. Microbiol.">
        <title>Parallel evolution of two clades of a major Atlantic endemic Vibrio parahaemolyticus pathogen lineage by independent acquisition of related pathogenicity islands.</title>
        <authorList>
            <person name="Xu F."/>
            <person name="Gonzalez-Escalona N."/>
            <person name="Drees K.P."/>
            <person name="Sebra R.P."/>
            <person name="Cooper V.S."/>
            <person name="Jones S.H."/>
            <person name="Whistler C.A."/>
        </authorList>
    </citation>
    <scope>NUCLEOTIDE SEQUENCE [LARGE SCALE GENOMIC DNA]</scope>
    <source>
        <strain evidence="2 3">MAVP-3</strain>
    </source>
</reference>
<name>A0A227GLT1_VIBPH</name>
<organism evidence="2 3">
    <name type="scientific">Vibrio parahaemolyticus</name>
    <dbReference type="NCBI Taxonomy" id="670"/>
    <lineage>
        <taxon>Bacteria</taxon>
        <taxon>Pseudomonadati</taxon>
        <taxon>Pseudomonadota</taxon>
        <taxon>Gammaproteobacteria</taxon>
        <taxon>Vibrionales</taxon>
        <taxon>Vibrionaceae</taxon>
        <taxon>Vibrio</taxon>
    </lineage>
</organism>
<dbReference type="SUPFAM" id="SSF103190">
    <property type="entry name" value="Sensory domain-like"/>
    <property type="match status" value="1"/>
</dbReference>
<evidence type="ECO:0000313" key="3">
    <source>
        <dbReference type="Proteomes" id="UP000214596"/>
    </source>
</evidence>
<dbReference type="EMBL" id="NIXT01005691">
    <property type="protein sequence ID" value="OXD94757.1"/>
    <property type="molecule type" value="Genomic_DNA"/>
</dbReference>